<protein>
    <submittedName>
        <fullName evidence="7">Cellulosome anchor protein</fullName>
    </submittedName>
</protein>
<dbReference type="PANTHER" id="PTHR43308:SF5">
    <property type="entry name" value="S-LAYER PROTEIN _ PEPTIDOGLYCAN ENDO-BETA-N-ACETYLGLUCOSAMINIDASE"/>
    <property type="match status" value="1"/>
</dbReference>
<sequence>MENKRLISLLLVVFIAVVCLPAGVAQAETVPSIELKFDRNTGEVGDILIGTVRINNIKNLAGFQVNILYDERALSPVDPETGEEYDSSTFPSGGTLLKNKNYGPIQVAVNHLDKGRLNFGVGYSYLKEYREAGNAEESGVIAKIGFKVLEKKNTVVKFQSVASMPDSILGTYLFDWNGDTITGYEVIQPDELNSDAEPAPSETPKTETPTPDTSSAPVESSIPTVAPSNILAVTASPVVTTSPTIKPTETPALTGGSVKVEFEPEIDKATGAAKAVIDTEGLSKAIEEAEKSKDTKTVELNLKKVEDADTYIQELPGKFLLKNSDEYKLKVSTELGTIEIPANMLNNPNISKLIKDDSVVEFIIKEVKVGELSAELKEKIGNRPVIDISIVVDGKKVEWSNPSAKVKVSIPYKPDAKELENPEHIVVFYINDAGNAVSVPSGRYDASLGMVTFETNHFSLYAVSYVHKTFTDIGSYAWAKKQIEVLASKGVINGTSDTTFTPQADITRADFMILLVKALGLTADVTSNFADISEKDYYYEYVGIAKELGITTGVGDNKFNPKAKITRQDMMVLTTNALKIAGKISSPGTSADVDRFSDKTQIASYAVEGVATLVKEGIVVGSGDVINPRGNASRAELAAIIYKIYNK</sequence>
<evidence type="ECO:0000256" key="2">
    <source>
        <dbReference type="ARBA" id="ARBA00022525"/>
    </source>
</evidence>
<dbReference type="Proteomes" id="UP000289166">
    <property type="component" value="Unassembled WGS sequence"/>
</dbReference>
<dbReference type="Pfam" id="PF00963">
    <property type="entry name" value="Cohesin"/>
    <property type="match status" value="1"/>
</dbReference>
<feature type="compositionally biased region" description="Low complexity" evidence="4">
    <location>
        <begin position="197"/>
        <end position="215"/>
    </location>
</feature>
<evidence type="ECO:0000313" key="8">
    <source>
        <dbReference type="Proteomes" id="UP000289166"/>
    </source>
</evidence>
<comment type="subcellular location">
    <subcellularLocation>
        <location evidence="1">Secreted</location>
    </subcellularLocation>
</comment>
<organism evidence="7 8">
    <name type="scientific">Acetivibrio mesophilus</name>
    <dbReference type="NCBI Taxonomy" id="2487273"/>
    <lineage>
        <taxon>Bacteria</taxon>
        <taxon>Bacillati</taxon>
        <taxon>Bacillota</taxon>
        <taxon>Clostridia</taxon>
        <taxon>Eubacteriales</taxon>
        <taxon>Oscillospiraceae</taxon>
        <taxon>Acetivibrio</taxon>
    </lineage>
</organism>
<dbReference type="Pfam" id="PF00395">
    <property type="entry name" value="SLH"/>
    <property type="match status" value="3"/>
</dbReference>
<feature type="domain" description="SLH" evidence="6">
    <location>
        <begin position="593"/>
        <end position="647"/>
    </location>
</feature>
<proteinExistence type="predicted"/>
<keyword evidence="3" id="KW-0677">Repeat</keyword>
<feature type="domain" description="SLH" evidence="6">
    <location>
        <begin position="530"/>
        <end position="588"/>
    </location>
</feature>
<evidence type="ECO:0000259" key="6">
    <source>
        <dbReference type="PROSITE" id="PS51272"/>
    </source>
</evidence>
<dbReference type="PANTHER" id="PTHR43308">
    <property type="entry name" value="OUTER MEMBRANE PROTEIN ALPHA-RELATED"/>
    <property type="match status" value="1"/>
</dbReference>
<dbReference type="CDD" id="cd08546">
    <property type="entry name" value="cohesin_like"/>
    <property type="match status" value="1"/>
</dbReference>
<dbReference type="InterPro" id="IPR001119">
    <property type="entry name" value="SLH_dom"/>
</dbReference>
<feature type="chain" id="PRO_5020619612" evidence="5">
    <location>
        <begin position="28"/>
        <end position="647"/>
    </location>
</feature>
<evidence type="ECO:0000256" key="5">
    <source>
        <dbReference type="SAM" id="SignalP"/>
    </source>
</evidence>
<keyword evidence="8" id="KW-1185">Reference proteome</keyword>
<dbReference type="OrthoDB" id="9798386at2"/>
<evidence type="ECO:0000256" key="3">
    <source>
        <dbReference type="ARBA" id="ARBA00022737"/>
    </source>
</evidence>
<dbReference type="GO" id="GO:0030246">
    <property type="term" value="F:carbohydrate binding"/>
    <property type="evidence" value="ECO:0007669"/>
    <property type="project" value="InterPro"/>
</dbReference>
<feature type="region of interest" description="Disordered" evidence="4">
    <location>
        <begin position="192"/>
        <end position="222"/>
    </location>
</feature>
<dbReference type="InterPro" id="IPR008965">
    <property type="entry name" value="CBM2/CBM3_carb-bd_dom_sf"/>
</dbReference>
<dbReference type="EMBL" id="RLII01000003">
    <property type="protein sequence ID" value="RXE60086.1"/>
    <property type="molecule type" value="Genomic_DNA"/>
</dbReference>
<dbReference type="SUPFAM" id="SSF49384">
    <property type="entry name" value="Carbohydrate-binding domain"/>
    <property type="match status" value="1"/>
</dbReference>
<accession>A0A4Q0I6R6</accession>
<dbReference type="AlphaFoldDB" id="A0A4Q0I6R6"/>
<dbReference type="InterPro" id="IPR051465">
    <property type="entry name" value="Cell_Envelope_Struct_Comp"/>
</dbReference>
<evidence type="ECO:0000256" key="1">
    <source>
        <dbReference type="ARBA" id="ARBA00004613"/>
    </source>
</evidence>
<evidence type="ECO:0000313" key="7">
    <source>
        <dbReference type="EMBL" id="RXE60086.1"/>
    </source>
</evidence>
<comment type="caution">
    <text evidence="7">The sequence shown here is derived from an EMBL/GenBank/DDBJ whole genome shotgun (WGS) entry which is preliminary data.</text>
</comment>
<feature type="signal peptide" evidence="5">
    <location>
        <begin position="1"/>
        <end position="27"/>
    </location>
</feature>
<dbReference type="GO" id="GO:0000272">
    <property type="term" value="P:polysaccharide catabolic process"/>
    <property type="evidence" value="ECO:0007669"/>
    <property type="project" value="InterPro"/>
</dbReference>
<dbReference type="InterPro" id="IPR002102">
    <property type="entry name" value="Cohesin_dom"/>
</dbReference>
<gene>
    <name evidence="7" type="ORF">EFD62_04845</name>
</gene>
<name>A0A4Q0I6R6_9FIRM</name>
<dbReference type="RefSeq" id="WP_128705811.1">
    <property type="nucleotide sequence ID" value="NZ_RLII01000003.1"/>
</dbReference>
<keyword evidence="2" id="KW-0964">Secreted</keyword>
<dbReference type="PROSITE" id="PS51272">
    <property type="entry name" value="SLH"/>
    <property type="match status" value="3"/>
</dbReference>
<feature type="domain" description="SLH" evidence="6">
    <location>
        <begin position="466"/>
        <end position="529"/>
    </location>
</feature>
<dbReference type="Gene3D" id="2.60.40.680">
    <property type="match status" value="1"/>
</dbReference>
<reference evidence="8" key="1">
    <citation type="submission" date="2018-11" db="EMBL/GenBank/DDBJ databases">
        <title>Genome sequencing of a novel mesophilic and cellulolytic organism within the genus Hungateiclostridium.</title>
        <authorList>
            <person name="Rettenmaier R."/>
            <person name="Liebl W."/>
            <person name="Zverlov V."/>
        </authorList>
    </citation>
    <scope>NUCLEOTIDE SEQUENCE [LARGE SCALE GENOMIC DNA]</scope>
    <source>
        <strain evidence="8">N2K1</strain>
    </source>
</reference>
<keyword evidence="5" id="KW-0732">Signal</keyword>
<evidence type="ECO:0000256" key="4">
    <source>
        <dbReference type="SAM" id="MobiDB-lite"/>
    </source>
</evidence>
<dbReference type="GO" id="GO:0005576">
    <property type="term" value="C:extracellular region"/>
    <property type="evidence" value="ECO:0007669"/>
    <property type="project" value="UniProtKB-SubCell"/>
</dbReference>